<dbReference type="SUPFAM" id="SSF51569">
    <property type="entry name" value="Aldolase"/>
    <property type="match status" value="1"/>
</dbReference>
<dbReference type="AlphaFoldDB" id="A0ABD0REA2"/>
<dbReference type="EMBL" id="JAMKFB020000004">
    <property type="protein sequence ID" value="KAL0196141.1"/>
    <property type="molecule type" value="Genomic_DNA"/>
</dbReference>
<keyword evidence="7" id="KW-1185">Reference proteome</keyword>
<keyword evidence="3" id="KW-0704">Schiff base</keyword>
<dbReference type="EC" id="4.1.2.4" evidence="1"/>
<evidence type="ECO:0000256" key="4">
    <source>
        <dbReference type="ARBA" id="ARBA00032755"/>
    </source>
</evidence>
<feature type="non-terminal residue" evidence="6">
    <location>
        <position position="1"/>
    </location>
</feature>
<evidence type="ECO:0000313" key="7">
    <source>
        <dbReference type="Proteomes" id="UP001529510"/>
    </source>
</evidence>
<comment type="catalytic activity">
    <reaction evidence="5">
        <text>2-deoxy-D-ribose 5-phosphate = D-glyceraldehyde 3-phosphate + acetaldehyde</text>
        <dbReference type="Rhea" id="RHEA:12821"/>
        <dbReference type="ChEBI" id="CHEBI:15343"/>
        <dbReference type="ChEBI" id="CHEBI:59776"/>
        <dbReference type="ChEBI" id="CHEBI:62877"/>
        <dbReference type="EC" id="4.1.2.4"/>
    </reaction>
</comment>
<evidence type="ECO:0000313" key="6">
    <source>
        <dbReference type="EMBL" id="KAL0196141.1"/>
    </source>
</evidence>
<comment type="caution">
    <text evidence="6">The sequence shown here is derived from an EMBL/GenBank/DDBJ whole genome shotgun (WGS) entry which is preliminary data.</text>
</comment>
<protein>
    <recommendedName>
        <fullName evidence="1">deoxyribose-phosphate aldolase</fullName>
        <ecNumber evidence="1">4.1.2.4</ecNumber>
    </recommendedName>
    <alternativeName>
        <fullName evidence="4">2-deoxy-D-ribose 5-phosphate aldolase</fullName>
    </alternativeName>
</protein>
<dbReference type="PANTHER" id="PTHR10889">
    <property type="entry name" value="DEOXYRIBOSE-PHOSPHATE ALDOLASE"/>
    <property type="match status" value="1"/>
</dbReference>
<reference evidence="6 7" key="1">
    <citation type="submission" date="2024-05" db="EMBL/GenBank/DDBJ databases">
        <title>Genome sequencing and assembly of Indian major carp, Cirrhinus mrigala (Hamilton, 1822).</title>
        <authorList>
            <person name="Mohindra V."/>
            <person name="Chowdhury L.M."/>
            <person name="Lal K."/>
            <person name="Jena J.K."/>
        </authorList>
    </citation>
    <scope>NUCLEOTIDE SEQUENCE [LARGE SCALE GENOMIC DNA]</scope>
    <source>
        <strain evidence="6">CM1030</strain>
        <tissue evidence="6">Blood</tissue>
    </source>
</reference>
<proteinExistence type="predicted"/>
<sequence length="50" mass="5587">LYDEIRQFREACGDAHMKTILAVGELGTFTNVYKASLVSMMAGENMKCRS</sequence>
<accession>A0ABD0REA2</accession>
<dbReference type="InterPro" id="IPR011343">
    <property type="entry name" value="DeoC"/>
</dbReference>
<organism evidence="6 7">
    <name type="scientific">Cirrhinus mrigala</name>
    <name type="common">Mrigala</name>
    <dbReference type="NCBI Taxonomy" id="683832"/>
    <lineage>
        <taxon>Eukaryota</taxon>
        <taxon>Metazoa</taxon>
        <taxon>Chordata</taxon>
        <taxon>Craniata</taxon>
        <taxon>Vertebrata</taxon>
        <taxon>Euteleostomi</taxon>
        <taxon>Actinopterygii</taxon>
        <taxon>Neopterygii</taxon>
        <taxon>Teleostei</taxon>
        <taxon>Ostariophysi</taxon>
        <taxon>Cypriniformes</taxon>
        <taxon>Cyprinidae</taxon>
        <taxon>Labeoninae</taxon>
        <taxon>Labeonini</taxon>
        <taxon>Cirrhinus</taxon>
    </lineage>
</organism>
<name>A0ABD0REA2_CIRMR</name>
<dbReference type="Proteomes" id="UP001529510">
    <property type="component" value="Unassembled WGS sequence"/>
</dbReference>
<dbReference type="Gene3D" id="3.20.20.70">
    <property type="entry name" value="Aldolase class I"/>
    <property type="match status" value="1"/>
</dbReference>
<dbReference type="InterPro" id="IPR013785">
    <property type="entry name" value="Aldolase_TIM"/>
</dbReference>
<dbReference type="PANTHER" id="PTHR10889:SF3">
    <property type="entry name" value="DEOXYRIBOSE-PHOSPHATE ALDOLASE"/>
    <property type="match status" value="1"/>
</dbReference>
<keyword evidence="2" id="KW-0456">Lyase</keyword>
<evidence type="ECO:0000256" key="5">
    <source>
        <dbReference type="ARBA" id="ARBA00048791"/>
    </source>
</evidence>
<evidence type="ECO:0000256" key="1">
    <source>
        <dbReference type="ARBA" id="ARBA00012515"/>
    </source>
</evidence>
<evidence type="ECO:0000256" key="3">
    <source>
        <dbReference type="ARBA" id="ARBA00023270"/>
    </source>
</evidence>
<gene>
    <name evidence="6" type="ORF">M9458_009713</name>
</gene>
<evidence type="ECO:0000256" key="2">
    <source>
        <dbReference type="ARBA" id="ARBA00023239"/>
    </source>
</evidence>
<dbReference type="GO" id="GO:0004139">
    <property type="term" value="F:deoxyribose-phosphate aldolase activity"/>
    <property type="evidence" value="ECO:0007669"/>
    <property type="project" value="UniProtKB-EC"/>
</dbReference>